<name>A0A8T4HG64_9SPHI</name>
<comment type="caution">
    <text evidence="1">The sequence shown here is derived from an EMBL/GenBank/DDBJ whole genome shotgun (WGS) entry which is preliminary data.</text>
</comment>
<evidence type="ECO:0000313" key="2">
    <source>
        <dbReference type="Proteomes" id="UP000679691"/>
    </source>
</evidence>
<keyword evidence="2" id="KW-1185">Reference proteome</keyword>
<proteinExistence type="predicted"/>
<dbReference type="AlphaFoldDB" id="A0A8T4HG64"/>
<sequence>MRAIINGEQFNLVDAYAFDGTHKTDQIFPYMPNVSPLLDYKLSQVAIASEKYTIRMDGTVDKYST</sequence>
<dbReference type="Proteomes" id="UP000679691">
    <property type="component" value="Unassembled WGS sequence"/>
</dbReference>
<gene>
    <name evidence="1" type="ORF">J5U18_08765</name>
</gene>
<dbReference type="EMBL" id="JAGKSB010000008">
    <property type="protein sequence ID" value="MBP3943651.1"/>
    <property type="molecule type" value="Genomic_DNA"/>
</dbReference>
<dbReference type="RefSeq" id="WP_353547151.1">
    <property type="nucleotide sequence ID" value="NZ_JAGKSB010000008.1"/>
</dbReference>
<protein>
    <submittedName>
        <fullName evidence="1">Uncharacterized protein</fullName>
    </submittedName>
</protein>
<organism evidence="1 2">
    <name type="scientific">Rhinopithecimicrobium faecis</name>
    <dbReference type="NCBI Taxonomy" id="2820698"/>
    <lineage>
        <taxon>Bacteria</taxon>
        <taxon>Pseudomonadati</taxon>
        <taxon>Bacteroidota</taxon>
        <taxon>Sphingobacteriia</taxon>
        <taxon>Sphingobacteriales</taxon>
        <taxon>Sphingobacteriaceae</taxon>
        <taxon>Rhinopithecimicrobium</taxon>
    </lineage>
</organism>
<evidence type="ECO:0000313" key="1">
    <source>
        <dbReference type="EMBL" id="MBP3943651.1"/>
    </source>
</evidence>
<accession>A0A8T4HG64</accession>
<reference evidence="1" key="1">
    <citation type="submission" date="2021-03" db="EMBL/GenBank/DDBJ databases">
        <authorList>
            <person name="Lu T."/>
            <person name="Wang Q."/>
            <person name="Han X."/>
        </authorList>
    </citation>
    <scope>NUCLEOTIDE SEQUENCE</scope>
    <source>
        <strain evidence="1">WQ 2009</strain>
    </source>
</reference>